<dbReference type="RefSeq" id="XP_009023660.1">
    <property type="nucleotide sequence ID" value="XM_009025412.1"/>
</dbReference>
<evidence type="ECO:0000313" key="3">
    <source>
        <dbReference type="EMBL" id="ESN98325.1"/>
    </source>
</evidence>
<dbReference type="KEGG" id="hro:HELRODRAFT_177211"/>
<dbReference type="Proteomes" id="UP000015101">
    <property type="component" value="Unassembled WGS sequence"/>
</dbReference>
<gene>
    <name evidence="4" type="primary">20206128</name>
    <name evidence="3" type="ORF">HELRODRAFT_177211</name>
</gene>
<dbReference type="EnsemblMetazoa" id="HelroT177211">
    <property type="protein sequence ID" value="HelroP177211"/>
    <property type="gene ID" value="HelroG177211"/>
</dbReference>
<feature type="transmembrane region" description="Helical" evidence="2">
    <location>
        <begin position="88"/>
        <end position="110"/>
    </location>
</feature>
<dbReference type="AlphaFoldDB" id="T1FBC9"/>
<dbReference type="EMBL" id="KB097182">
    <property type="protein sequence ID" value="ESN98325.1"/>
    <property type="molecule type" value="Genomic_DNA"/>
</dbReference>
<feature type="region of interest" description="Disordered" evidence="1">
    <location>
        <begin position="14"/>
        <end position="40"/>
    </location>
</feature>
<evidence type="ECO:0000256" key="2">
    <source>
        <dbReference type="SAM" id="Phobius"/>
    </source>
</evidence>
<feature type="compositionally biased region" description="Low complexity" evidence="1">
    <location>
        <begin position="20"/>
        <end position="39"/>
    </location>
</feature>
<keyword evidence="5" id="KW-1185">Reference proteome</keyword>
<evidence type="ECO:0000313" key="4">
    <source>
        <dbReference type="EnsemblMetazoa" id="HelroP177211"/>
    </source>
</evidence>
<evidence type="ECO:0000256" key="1">
    <source>
        <dbReference type="SAM" id="MobiDB-lite"/>
    </source>
</evidence>
<protein>
    <submittedName>
        <fullName evidence="3 4">Uncharacterized protein</fullName>
    </submittedName>
</protein>
<name>T1FBC9_HELRO</name>
<keyword evidence="2" id="KW-0472">Membrane</keyword>
<sequence>MTSPHVRVIRDGGHADVTCSSSSSSSSSSPPLSSSLSSPEPTWHLVCWNGTWEEISGRIVGEGCIDEQNLANKIGESKFKWKSSYGSWFLLTVFVALGGVLSFGLMAIFLSHKRRNCYKLFPPIQAVTSVATSATSTLPTTTVSQTTATKVTTCLSRPNSNNNTINNKKTLQPQELRNNTKNRATLNQSRISSMGLEFNDLFFEPINCDDNESCCQCCQNNFNSENVDTFVNFNHDNLDNSIKNNVFCQECNSCLSAVELFTAPPLCCSTDVSNTDFKNNKFLFMNKHDSLSKQNKH</sequence>
<keyword evidence="2" id="KW-0812">Transmembrane</keyword>
<reference evidence="4" key="3">
    <citation type="submission" date="2015-06" db="UniProtKB">
        <authorList>
            <consortium name="EnsemblMetazoa"/>
        </authorList>
    </citation>
    <scope>IDENTIFICATION</scope>
</reference>
<accession>T1FBC9</accession>
<keyword evidence="2" id="KW-1133">Transmembrane helix</keyword>
<reference evidence="3 5" key="2">
    <citation type="journal article" date="2013" name="Nature">
        <title>Insights into bilaterian evolution from three spiralian genomes.</title>
        <authorList>
            <person name="Simakov O."/>
            <person name="Marletaz F."/>
            <person name="Cho S.J."/>
            <person name="Edsinger-Gonzales E."/>
            <person name="Havlak P."/>
            <person name="Hellsten U."/>
            <person name="Kuo D.H."/>
            <person name="Larsson T."/>
            <person name="Lv J."/>
            <person name="Arendt D."/>
            <person name="Savage R."/>
            <person name="Osoegawa K."/>
            <person name="de Jong P."/>
            <person name="Grimwood J."/>
            <person name="Chapman J.A."/>
            <person name="Shapiro H."/>
            <person name="Aerts A."/>
            <person name="Otillar R.P."/>
            <person name="Terry A.Y."/>
            <person name="Boore J.L."/>
            <person name="Grigoriev I.V."/>
            <person name="Lindberg D.R."/>
            <person name="Seaver E.C."/>
            <person name="Weisblat D.A."/>
            <person name="Putnam N.H."/>
            <person name="Rokhsar D.S."/>
        </authorList>
    </citation>
    <scope>NUCLEOTIDE SEQUENCE</scope>
</reference>
<evidence type="ECO:0000313" key="5">
    <source>
        <dbReference type="Proteomes" id="UP000015101"/>
    </source>
</evidence>
<proteinExistence type="predicted"/>
<organism evidence="4 5">
    <name type="scientific">Helobdella robusta</name>
    <name type="common">Californian leech</name>
    <dbReference type="NCBI Taxonomy" id="6412"/>
    <lineage>
        <taxon>Eukaryota</taxon>
        <taxon>Metazoa</taxon>
        <taxon>Spiralia</taxon>
        <taxon>Lophotrochozoa</taxon>
        <taxon>Annelida</taxon>
        <taxon>Clitellata</taxon>
        <taxon>Hirudinea</taxon>
        <taxon>Rhynchobdellida</taxon>
        <taxon>Glossiphoniidae</taxon>
        <taxon>Helobdella</taxon>
    </lineage>
</organism>
<reference evidence="5" key="1">
    <citation type="submission" date="2012-12" db="EMBL/GenBank/DDBJ databases">
        <authorList>
            <person name="Hellsten U."/>
            <person name="Grimwood J."/>
            <person name="Chapman J.A."/>
            <person name="Shapiro H."/>
            <person name="Aerts A."/>
            <person name="Otillar R.P."/>
            <person name="Terry A.Y."/>
            <person name="Boore J.L."/>
            <person name="Simakov O."/>
            <person name="Marletaz F."/>
            <person name="Cho S.-J."/>
            <person name="Edsinger-Gonzales E."/>
            <person name="Havlak P."/>
            <person name="Kuo D.-H."/>
            <person name="Larsson T."/>
            <person name="Lv J."/>
            <person name="Arendt D."/>
            <person name="Savage R."/>
            <person name="Osoegawa K."/>
            <person name="de Jong P."/>
            <person name="Lindberg D.R."/>
            <person name="Seaver E.C."/>
            <person name="Weisblat D.A."/>
            <person name="Putnam N.H."/>
            <person name="Grigoriev I.V."/>
            <person name="Rokhsar D.S."/>
        </authorList>
    </citation>
    <scope>NUCLEOTIDE SEQUENCE</scope>
</reference>
<feature type="region of interest" description="Disordered" evidence="1">
    <location>
        <begin position="162"/>
        <end position="181"/>
    </location>
</feature>
<feature type="compositionally biased region" description="Polar residues" evidence="1">
    <location>
        <begin position="171"/>
        <end position="181"/>
    </location>
</feature>
<dbReference type="InParanoid" id="T1FBC9"/>
<dbReference type="HOGENOM" id="CLU_937750_0_0_1"/>
<dbReference type="EMBL" id="AMQM01005966">
    <property type="status" value="NOT_ANNOTATED_CDS"/>
    <property type="molecule type" value="Genomic_DNA"/>
</dbReference>
<dbReference type="GeneID" id="20206128"/>
<dbReference type="CTD" id="20206128"/>